<dbReference type="EMBL" id="LWCA01000514">
    <property type="protein sequence ID" value="OAF68101.1"/>
    <property type="molecule type" value="Genomic_DNA"/>
</dbReference>
<proteinExistence type="predicted"/>
<evidence type="ECO:0000313" key="3">
    <source>
        <dbReference type="Proteomes" id="UP000078046"/>
    </source>
</evidence>
<dbReference type="OrthoDB" id="5975019at2759"/>
<evidence type="ECO:0000313" key="2">
    <source>
        <dbReference type="EMBL" id="OAF68101.1"/>
    </source>
</evidence>
<organism evidence="2 3">
    <name type="scientific">Intoshia linei</name>
    <dbReference type="NCBI Taxonomy" id="1819745"/>
    <lineage>
        <taxon>Eukaryota</taxon>
        <taxon>Metazoa</taxon>
        <taxon>Spiralia</taxon>
        <taxon>Lophotrochozoa</taxon>
        <taxon>Mesozoa</taxon>
        <taxon>Orthonectida</taxon>
        <taxon>Rhopaluridae</taxon>
        <taxon>Intoshia</taxon>
    </lineage>
</organism>
<keyword evidence="1" id="KW-0175">Coiled coil</keyword>
<feature type="coiled-coil region" evidence="1">
    <location>
        <begin position="4"/>
        <end position="31"/>
    </location>
</feature>
<accession>A0A177B3B7</accession>
<dbReference type="Proteomes" id="UP000078046">
    <property type="component" value="Unassembled WGS sequence"/>
</dbReference>
<dbReference type="AlphaFoldDB" id="A0A177B3B7"/>
<protein>
    <submittedName>
        <fullName evidence="2">Uncharacterized protein</fullName>
    </submittedName>
</protein>
<evidence type="ECO:0000256" key="1">
    <source>
        <dbReference type="SAM" id="Coils"/>
    </source>
</evidence>
<reference evidence="2 3" key="1">
    <citation type="submission" date="2016-04" db="EMBL/GenBank/DDBJ databases">
        <title>The genome of Intoshia linei affirms orthonectids as highly simplified spiralians.</title>
        <authorList>
            <person name="Mikhailov K.V."/>
            <person name="Slusarev G.S."/>
            <person name="Nikitin M.A."/>
            <person name="Logacheva M.D."/>
            <person name="Penin A."/>
            <person name="Aleoshin V."/>
            <person name="Panchin Y.V."/>
        </authorList>
    </citation>
    <scope>NUCLEOTIDE SEQUENCE [LARGE SCALE GENOMIC DNA]</scope>
    <source>
        <strain evidence="2">Intl2013</strain>
        <tissue evidence="2">Whole animal</tissue>
    </source>
</reference>
<sequence>MSNLDSLYNVIKGYEKDMEKILKEENEKKSRQDFQPYLYNPLTAYKDISIPLDLIENTNVIIFIYKNCRLETIRLENPIESNGESIMLKSKNVVKDHDYYVKNTAYEICDPWKDYSLDHDDSEMVKYKKPSIKKHTKYRHIKHGVKQPEIPILEMPLIPVKKNKNLSHDDTAMLRKVIKDKYSNGASQNIQHQYEQTKEYFYSTGLDQFTKYSKNIRRNMRAVYFAYLQNNEGSKKAIKECIKNSPKK</sequence>
<name>A0A177B3B7_9BILA</name>
<gene>
    <name evidence="2" type="ORF">A3Q56_04121</name>
</gene>
<keyword evidence="3" id="KW-1185">Reference proteome</keyword>
<comment type="caution">
    <text evidence="2">The sequence shown here is derived from an EMBL/GenBank/DDBJ whole genome shotgun (WGS) entry which is preliminary data.</text>
</comment>